<evidence type="ECO:0000313" key="4">
    <source>
        <dbReference type="Proteomes" id="UP000811246"/>
    </source>
</evidence>
<dbReference type="Pfam" id="PF26138">
    <property type="entry name" value="DUF8040"/>
    <property type="match status" value="1"/>
</dbReference>
<dbReference type="AlphaFoldDB" id="A0A922F7N7"/>
<evidence type="ECO:0000259" key="2">
    <source>
        <dbReference type="Pfam" id="PF26138"/>
    </source>
</evidence>
<proteinExistence type="predicted"/>
<reference evidence="3" key="1">
    <citation type="submission" date="2021-01" db="EMBL/GenBank/DDBJ databases">
        <authorList>
            <person name="Lovell J.T."/>
            <person name="Bentley N."/>
            <person name="Bhattarai G."/>
            <person name="Jenkins J.W."/>
            <person name="Sreedasyam A."/>
            <person name="Alarcon Y."/>
            <person name="Bock C."/>
            <person name="Boston L."/>
            <person name="Carlson J."/>
            <person name="Cervantes K."/>
            <person name="Clermont K."/>
            <person name="Krom N."/>
            <person name="Kubenka K."/>
            <person name="Mamidi S."/>
            <person name="Mattison C."/>
            <person name="Monteros M."/>
            <person name="Pisani C."/>
            <person name="Plott C."/>
            <person name="Rajasekar S."/>
            <person name="Rhein H.S."/>
            <person name="Rohla C."/>
            <person name="Song M."/>
            <person name="Hilaire R.S."/>
            <person name="Shu S."/>
            <person name="Wells L."/>
            <person name="Wang X."/>
            <person name="Webber J."/>
            <person name="Heerema R.J."/>
            <person name="Klein P."/>
            <person name="Conner P."/>
            <person name="Grauke L."/>
            <person name="Grimwood J."/>
            <person name="Schmutz J."/>
            <person name="Randall J.J."/>
        </authorList>
    </citation>
    <scope>NUCLEOTIDE SEQUENCE</scope>
    <source>
        <tissue evidence="3">Leaf</tissue>
    </source>
</reference>
<sequence length="113" mass="13565">MLVLNHCVFIICFFFHIFLIFFIEMENNGYNTQDYTSDVDNGKEEEKENDIDFMLALQLMVASKYYTTYSVNKPCRTSPHIGHKFVTEILNNHHDRCHQQFKMKKYVFHILCK</sequence>
<dbReference type="EMBL" id="CM031829">
    <property type="protein sequence ID" value="KAG6714855.1"/>
    <property type="molecule type" value="Genomic_DNA"/>
</dbReference>
<evidence type="ECO:0000256" key="1">
    <source>
        <dbReference type="SAM" id="Phobius"/>
    </source>
</evidence>
<name>A0A922F7N7_CARIL</name>
<evidence type="ECO:0000313" key="3">
    <source>
        <dbReference type="EMBL" id="KAG6714855.1"/>
    </source>
</evidence>
<accession>A0A922F7N7</accession>
<keyword evidence="1" id="KW-1133">Transmembrane helix</keyword>
<dbReference type="Proteomes" id="UP000811246">
    <property type="component" value="Chromosome 5"/>
</dbReference>
<feature type="domain" description="DUF8040" evidence="2">
    <location>
        <begin position="77"/>
        <end position="113"/>
    </location>
</feature>
<comment type="caution">
    <text evidence="3">The sequence shown here is derived from an EMBL/GenBank/DDBJ whole genome shotgun (WGS) entry which is preliminary data.</text>
</comment>
<keyword evidence="1" id="KW-0472">Membrane</keyword>
<gene>
    <name evidence="3" type="ORF">I3842_05G222800</name>
</gene>
<protein>
    <recommendedName>
        <fullName evidence="2">DUF8040 domain-containing protein</fullName>
    </recommendedName>
</protein>
<dbReference type="InterPro" id="IPR058353">
    <property type="entry name" value="DUF8040"/>
</dbReference>
<keyword evidence="1" id="KW-0812">Transmembrane</keyword>
<feature type="transmembrane region" description="Helical" evidence="1">
    <location>
        <begin position="6"/>
        <end position="23"/>
    </location>
</feature>
<organism evidence="3 4">
    <name type="scientific">Carya illinoinensis</name>
    <name type="common">Pecan</name>
    <dbReference type="NCBI Taxonomy" id="32201"/>
    <lineage>
        <taxon>Eukaryota</taxon>
        <taxon>Viridiplantae</taxon>
        <taxon>Streptophyta</taxon>
        <taxon>Embryophyta</taxon>
        <taxon>Tracheophyta</taxon>
        <taxon>Spermatophyta</taxon>
        <taxon>Magnoliopsida</taxon>
        <taxon>eudicotyledons</taxon>
        <taxon>Gunneridae</taxon>
        <taxon>Pentapetalae</taxon>
        <taxon>rosids</taxon>
        <taxon>fabids</taxon>
        <taxon>Fagales</taxon>
        <taxon>Juglandaceae</taxon>
        <taxon>Carya</taxon>
    </lineage>
</organism>